<protein>
    <recommendedName>
        <fullName evidence="11">Protein artemis</fullName>
    </recommendedName>
    <alternativeName>
        <fullName evidence="12">DNA cross-link repair 1C protein</fullName>
    </alternativeName>
</protein>
<feature type="domain" description="DNA repair metallo-beta-lactamase" evidence="14">
    <location>
        <begin position="201"/>
        <end position="240"/>
    </location>
</feature>
<dbReference type="AlphaFoldDB" id="A0A7J7JG25"/>
<dbReference type="GO" id="GO:0035312">
    <property type="term" value="F:5'-3' DNA exonuclease activity"/>
    <property type="evidence" value="ECO:0007669"/>
    <property type="project" value="TreeGrafter"/>
</dbReference>
<dbReference type="InterPro" id="IPR036866">
    <property type="entry name" value="RibonucZ/Hydroxyglut_hydro"/>
</dbReference>
<dbReference type="GO" id="GO:0003684">
    <property type="term" value="F:damaged DNA binding"/>
    <property type="evidence" value="ECO:0007669"/>
    <property type="project" value="TreeGrafter"/>
</dbReference>
<evidence type="ECO:0000313" key="16">
    <source>
        <dbReference type="Proteomes" id="UP000593567"/>
    </source>
</evidence>
<dbReference type="OrthoDB" id="262529at2759"/>
<dbReference type="Proteomes" id="UP000593567">
    <property type="component" value="Unassembled WGS sequence"/>
</dbReference>
<evidence type="ECO:0000256" key="3">
    <source>
        <dbReference type="ARBA" id="ARBA00022722"/>
    </source>
</evidence>
<dbReference type="SUPFAM" id="SSF56281">
    <property type="entry name" value="Metallo-hydrolase/oxidoreductase"/>
    <property type="match status" value="1"/>
</dbReference>
<dbReference type="GO" id="GO:0004519">
    <property type="term" value="F:endonuclease activity"/>
    <property type="evidence" value="ECO:0007669"/>
    <property type="project" value="UniProtKB-KW"/>
</dbReference>
<dbReference type="InterPro" id="IPR011084">
    <property type="entry name" value="DRMBL"/>
</dbReference>
<organism evidence="15 16">
    <name type="scientific">Bugula neritina</name>
    <name type="common">Brown bryozoan</name>
    <name type="synonym">Sertularia neritina</name>
    <dbReference type="NCBI Taxonomy" id="10212"/>
    <lineage>
        <taxon>Eukaryota</taxon>
        <taxon>Metazoa</taxon>
        <taxon>Spiralia</taxon>
        <taxon>Lophotrochozoa</taxon>
        <taxon>Bryozoa</taxon>
        <taxon>Gymnolaemata</taxon>
        <taxon>Cheilostomatida</taxon>
        <taxon>Flustrina</taxon>
        <taxon>Buguloidea</taxon>
        <taxon>Bugulidae</taxon>
        <taxon>Bugula</taxon>
    </lineage>
</organism>
<feature type="region of interest" description="Disordered" evidence="13">
    <location>
        <begin position="291"/>
        <end position="343"/>
    </location>
</feature>
<evidence type="ECO:0000256" key="7">
    <source>
        <dbReference type="ARBA" id="ARBA00022839"/>
    </source>
</evidence>
<reference evidence="15" key="1">
    <citation type="submission" date="2020-06" db="EMBL/GenBank/DDBJ databases">
        <title>Draft genome of Bugula neritina, a colonial animal packing powerful symbionts and potential medicines.</title>
        <authorList>
            <person name="Rayko M."/>
        </authorList>
    </citation>
    <scope>NUCLEOTIDE SEQUENCE [LARGE SCALE GENOMIC DNA]</scope>
    <source>
        <strain evidence="15">Kwan_BN1</strain>
    </source>
</reference>
<sequence>MSAGHCPGSAMLLIEGADGTVLYTGDFRLDKGAASLLPALHDSFGGVKKVDHLYCDTTFLTRKTMNIVSRAECEEEIVEQVKSHISRGNNYHVVLKTKAKLGYENVYRILYERFRMKTHVRAEDAEVYSGIPEINEIVTLDNRTQVHTCWRSVQGGGLQDKNAAGLVSHGGCDTLNRPGVEVKVIHLSTMWFALTENKHTSVKVDSDTVRCCYSFHSSYSEIEDFIRYINPCYAYPNVLPMDATMEQTQHLLNSFLSKRADDASPELCQTNSWKSVHEIDSWWIAEKRSTNNTGFSSPKKPKLENEDNGSEQSTPTGSREATPELSLWSDSSDLENETPADAD</sequence>
<evidence type="ECO:0000256" key="5">
    <source>
        <dbReference type="ARBA" id="ARBA00022763"/>
    </source>
</evidence>
<evidence type="ECO:0000256" key="12">
    <source>
        <dbReference type="ARBA" id="ARBA00042677"/>
    </source>
</evidence>
<dbReference type="GO" id="GO:0005634">
    <property type="term" value="C:nucleus"/>
    <property type="evidence" value="ECO:0007669"/>
    <property type="project" value="UniProtKB-SubCell"/>
</dbReference>
<keyword evidence="3" id="KW-0540">Nuclease</keyword>
<evidence type="ECO:0000256" key="10">
    <source>
        <dbReference type="ARBA" id="ARBA00023242"/>
    </source>
</evidence>
<dbReference type="EMBL" id="VXIV02002559">
    <property type="protein sequence ID" value="KAF6024584.1"/>
    <property type="molecule type" value="Genomic_DNA"/>
</dbReference>
<evidence type="ECO:0000313" key="15">
    <source>
        <dbReference type="EMBL" id="KAF6024584.1"/>
    </source>
</evidence>
<keyword evidence="5" id="KW-0227">DNA damage</keyword>
<accession>A0A7J7JG25</accession>
<feature type="compositionally biased region" description="Polar residues" evidence="13">
    <location>
        <begin position="310"/>
        <end position="319"/>
    </location>
</feature>
<feature type="compositionally biased region" description="Acidic residues" evidence="13">
    <location>
        <begin position="332"/>
        <end position="343"/>
    </location>
</feature>
<dbReference type="GO" id="GO:0006310">
    <property type="term" value="P:DNA recombination"/>
    <property type="evidence" value="ECO:0007669"/>
    <property type="project" value="UniProtKB-KW"/>
</dbReference>
<gene>
    <name evidence="15" type="ORF">EB796_017144</name>
</gene>
<keyword evidence="6" id="KW-0378">Hydrolase</keyword>
<keyword evidence="9" id="KW-0234">DNA repair</keyword>
<dbReference type="GO" id="GO:0000723">
    <property type="term" value="P:telomere maintenance"/>
    <property type="evidence" value="ECO:0007669"/>
    <property type="project" value="TreeGrafter"/>
</dbReference>
<dbReference type="Pfam" id="PF07522">
    <property type="entry name" value="DRMBL"/>
    <property type="match status" value="1"/>
</dbReference>
<dbReference type="GO" id="GO:0036297">
    <property type="term" value="P:interstrand cross-link repair"/>
    <property type="evidence" value="ECO:0007669"/>
    <property type="project" value="TreeGrafter"/>
</dbReference>
<keyword evidence="10" id="KW-0539">Nucleus</keyword>
<keyword evidence="16" id="KW-1185">Reference proteome</keyword>
<dbReference type="Gene3D" id="3.60.15.10">
    <property type="entry name" value="Ribonuclease Z/Hydroxyacylglutathione hydrolase-like"/>
    <property type="match status" value="1"/>
</dbReference>
<comment type="similarity">
    <text evidence="2">Belongs to the DNA repair metallo-beta-lactamase (DRMBL) family.</text>
</comment>
<evidence type="ECO:0000256" key="8">
    <source>
        <dbReference type="ARBA" id="ARBA00023172"/>
    </source>
</evidence>
<proteinExistence type="inferred from homology"/>
<dbReference type="GO" id="GO:0006303">
    <property type="term" value="P:double-strand break repair via nonhomologous end joining"/>
    <property type="evidence" value="ECO:0007669"/>
    <property type="project" value="TreeGrafter"/>
</dbReference>
<comment type="caution">
    <text evidence="15">The sequence shown here is derived from an EMBL/GenBank/DDBJ whole genome shotgun (WGS) entry which is preliminary data.</text>
</comment>
<keyword evidence="7" id="KW-0269">Exonuclease</keyword>
<evidence type="ECO:0000256" key="13">
    <source>
        <dbReference type="SAM" id="MobiDB-lite"/>
    </source>
</evidence>
<evidence type="ECO:0000256" key="4">
    <source>
        <dbReference type="ARBA" id="ARBA00022759"/>
    </source>
</evidence>
<evidence type="ECO:0000259" key="14">
    <source>
        <dbReference type="Pfam" id="PF07522"/>
    </source>
</evidence>
<name>A0A7J7JG25_BUGNE</name>
<dbReference type="PANTHER" id="PTHR23240">
    <property type="entry name" value="DNA CROSS-LINK REPAIR PROTEIN PSO2/SNM1-RELATED"/>
    <property type="match status" value="1"/>
</dbReference>
<evidence type="ECO:0000256" key="11">
    <source>
        <dbReference type="ARBA" id="ARBA00039759"/>
    </source>
</evidence>
<evidence type="ECO:0000256" key="2">
    <source>
        <dbReference type="ARBA" id="ARBA00010304"/>
    </source>
</evidence>
<evidence type="ECO:0000256" key="9">
    <source>
        <dbReference type="ARBA" id="ARBA00023204"/>
    </source>
</evidence>
<comment type="subcellular location">
    <subcellularLocation>
        <location evidence="1">Nucleus</location>
    </subcellularLocation>
</comment>
<keyword evidence="4" id="KW-0255">Endonuclease</keyword>
<evidence type="ECO:0000256" key="6">
    <source>
        <dbReference type="ARBA" id="ARBA00022801"/>
    </source>
</evidence>
<dbReference type="PANTHER" id="PTHR23240:SF8">
    <property type="entry name" value="PROTEIN ARTEMIS"/>
    <property type="match status" value="1"/>
</dbReference>
<evidence type="ECO:0000256" key="1">
    <source>
        <dbReference type="ARBA" id="ARBA00004123"/>
    </source>
</evidence>
<keyword evidence="8" id="KW-0233">DNA recombination</keyword>